<proteinExistence type="predicted"/>
<evidence type="ECO:0000313" key="2">
    <source>
        <dbReference type="EMBL" id="MCR0985833.1"/>
    </source>
</evidence>
<dbReference type="RefSeq" id="WP_257719479.1">
    <property type="nucleotide sequence ID" value="NZ_JANJOU010000043.1"/>
</dbReference>
<name>A0ABT1XEF8_9PROT</name>
<protein>
    <submittedName>
        <fullName evidence="2">Uncharacterized protein</fullName>
    </submittedName>
</protein>
<feature type="region of interest" description="Disordered" evidence="1">
    <location>
        <begin position="1"/>
        <end position="20"/>
    </location>
</feature>
<evidence type="ECO:0000313" key="3">
    <source>
        <dbReference type="Proteomes" id="UP001524642"/>
    </source>
</evidence>
<reference evidence="2 3" key="1">
    <citation type="submission" date="2022-06" db="EMBL/GenBank/DDBJ databases">
        <title>Roseomonas CN29.</title>
        <authorList>
            <person name="Cheng Y."/>
            <person name="He X."/>
        </authorList>
    </citation>
    <scope>NUCLEOTIDE SEQUENCE [LARGE SCALE GENOMIC DNA]</scope>
    <source>
        <strain evidence="2 3">CN29</strain>
    </source>
</reference>
<sequence length="72" mass="7795">MRKDLDKENRHLPTIPHHAPDRPIRLRAALASTFVAGLELAKDGMVTLEQAEPFGVIALASKSITADQAVPP</sequence>
<keyword evidence="3" id="KW-1185">Reference proteome</keyword>
<organism evidence="2 3">
    <name type="scientific">Roseomonas populi</name>
    <dbReference type="NCBI Taxonomy" id="3121582"/>
    <lineage>
        <taxon>Bacteria</taxon>
        <taxon>Pseudomonadati</taxon>
        <taxon>Pseudomonadota</taxon>
        <taxon>Alphaproteobacteria</taxon>
        <taxon>Acetobacterales</taxon>
        <taxon>Roseomonadaceae</taxon>
        <taxon>Roseomonas</taxon>
    </lineage>
</organism>
<feature type="compositionally biased region" description="Basic and acidic residues" evidence="1">
    <location>
        <begin position="1"/>
        <end position="11"/>
    </location>
</feature>
<evidence type="ECO:0000256" key="1">
    <source>
        <dbReference type="SAM" id="MobiDB-lite"/>
    </source>
</evidence>
<dbReference type="Proteomes" id="UP001524642">
    <property type="component" value="Unassembled WGS sequence"/>
</dbReference>
<gene>
    <name evidence="2" type="ORF">NRP21_27650</name>
</gene>
<accession>A0ABT1XEF8</accession>
<dbReference type="EMBL" id="JANJOU010000043">
    <property type="protein sequence ID" value="MCR0985833.1"/>
    <property type="molecule type" value="Genomic_DNA"/>
</dbReference>
<comment type="caution">
    <text evidence="2">The sequence shown here is derived from an EMBL/GenBank/DDBJ whole genome shotgun (WGS) entry which is preliminary data.</text>
</comment>